<feature type="compositionally biased region" description="Low complexity" evidence="1">
    <location>
        <begin position="186"/>
        <end position="197"/>
    </location>
</feature>
<name>A0ABU6ZPV2_9FABA</name>
<protein>
    <submittedName>
        <fullName evidence="2">Uncharacterized protein</fullName>
    </submittedName>
</protein>
<feature type="region of interest" description="Disordered" evidence="1">
    <location>
        <begin position="27"/>
        <end position="119"/>
    </location>
</feature>
<proteinExistence type="predicted"/>
<feature type="compositionally biased region" description="Basic and acidic residues" evidence="1">
    <location>
        <begin position="201"/>
        <end position="213"/>
    </location>
</feature>
<organism evidence="2 3">
    <name type="scientific">Stylosanthes scabra</name>
    <dbReference type="NCBI Taxonomy" id="79078"/>
    <lineage>
        <taxon>Eukaryota</taxon>
        <taxon>Viridiplantae</taxon>
        <taxon>Streptophyta</taxon>
        <taxon>Embryophyta</taxon>
        <taxon>Tracheophyta</taxon>
        <taxon>Spermatophyta</taxon>
        <taxon>Magnoliopsida</taxon>
        <taxon>eudicotyledons</taxon>
        <taxon>Gunneridae</taxon>
        <taxon>Pentapetalae</taxon>
        <taxon>rosids</taxon>
        <taxon>fabids</taxon>
        <taxon>Fabales</taxon>
        <taxon>Fabaceae</taxon>
        <taxon>Papilionoideae</taxon>
        <taxon>50 kb inversion clade</taxon>
        <taxon>dalbergioids sensu lato</taxon>
        <taxon>Dalbergieae</taxon>
        <taxon>Pterocarpus clade</taxon>
        <taxon>Stylosanthes</taxon>
    </lineage>
</organism>
<evidence type="ECO:0000313" key="3">
    <source>
        <dbReference type="Proteomes" id="UP001341840"/>
    </source>
</evidence>
<dbReference type="EMBL" id="JASCZI010272997">
    <property type="protein sequence ID" value="MED6224014.1"/>
    <property type="molecule type" value="Genomic_DNA"/>
</dbReference>
<reference evidence="2 3" key="1">
    <citation type="journal article" date="2023" name="Plants (Basel)">
        <title>Bridging the Gap: Combining Genomics and Transcriptomics Approaches to Understand Stylosanthes scabra, an Orphan Legume from the Brazilian Caatinga.</title>
        <authorList>
            <person name="Ferreira-Neto J.R.C."/>
            <person name="da Silva M.D."/>
            <person name="Binneck E."/>
            <person name="de Melo N.F."/>
            <person name="da Silva R.H."/>
            <person name="de Melo A.L.T.M."/>
            <person name="Pandolfi V."/>
            <person name="Bustamante F.O."/>
            <person name="Brasileiro-Vidal A.C."/>
            <person name="Benko-Iseppon A.M."/>
        </authorList>
    </citation>
    <scope>NUCLEOTIDE SEQUENCE [LARGE SCALE GENOMIC DNA]</scope>
    <source>
        <tissue evidence="2">Leaves</tissue>
    </source>
</reference>
<evidence type="ECO:0000256" key="1">
    <source>
        <dbReference type="SAM" id="MobiDB-lite"/>
    </source>
</evidence>
<gene>
    <name evidence="2" type="ORF">PIB30_079674</name>
</gene>
<feature type="compositionally biased region" description="Basic residues" evidence="1">
    <location>
        <begin position="245"/>
        <end position="254"/>
    </location>
</feature>
<accession>A0ABU6ZPV2</accession>
<sequence length="254" mass="27342">MEPEDELLRGYEDTMYRYDRVDHVPHAAGVFPPQLPPGQTPDAPELRQPEDGDLPALNPRVGRQARTRARARGGAPRGGPGVEAPDDPPTPHEHPVDPPSPVHSPSSDQPGPSTQTDLAFVTRDGYMVDWVEAFLATSTAGPSTTPLEHPSTFFQGGFPDCSPALQTHPFTQMYATLPPFGSQFGSVAPSSSDSEVSGYDPLRDQLASHHEKVTPPAVPPLRRGHRDVRPPPCGTGGCLEPPQPRRGRGRRGGQ</sequence>
<dbReference type="Proteomes" id="UP001341840">
    <property type="component" value="Unassembled WGS sequence"/>
</dbReference>
<feature type="region of interest" description="Disordered" evidence="1">
    <location>
        <begin position="185"/>
        <end position="254"/>
    </location>
</feature>
<keyword evidence="3" id="KW-1185">Reference proteome</keyword>
<comment type="caution">
    <text evidence="2">The sequence shown here is derived from an EMBL/GenBank/DDBJ whole genome shotgun (WGS) entry which is preliminary data.</text>
</comment>
<evidence type="ECO:0000313" key="2">
    <source>
        <dbReference type="EMBL" id="MED6224014.1"/>
    </source>
</evidence>